<comment type="similarity">
    <text evidence="15">Belongs to the cation transport ATPase (P-type) (TC 3.A.3) family.</text>
</comment>
<evidence type="ECO:0000259" key="18">
    <source>
        <dbReference type="Pfam" id="PF00690"/>
    </source>
</evidence>
<dbReference type="Gene3D" id="2.70.150.10">
    <property type="entry name" value="Calcium-transporting ATPase, cytoplasmic transduction domain A"/>
    <property type="match status" value="1"/>
</dbReference>
<feature type="domain" description="Cation-transporting P-type ATPase N-terminal" evidence="18">
    <location>
        <begin position="38"/>
        <end position="105"/>
    </location>
</feature>
<dbReference type="SUPFAM" id="SSF81665">
    <property type="entry name" value="Calcium ATPase, transmembrane domain M"/>
    <property type="match status" value="1"/>
</dbReference>
<evidence type="ECO:0000256" key="6">
    <source>
        <dbReference type="ARBA" id="ARBA00022741"/>
    </source>
</evidence>
<dbReference type="InterPro" id="IPR006408">
    <property type="entry name" value="P-type_ATPase_IIB"/>
</dbReference>
<feature type="transmembrane region" description="Helical" evidence="15">
    <location>
        <begin position="93"/>
        <end position="111"/>
    </location>
</feature>
<proteinExistence type="inferred from homology"/>
<protein>
    <recommendedName>
        <fullName evidence="15">Calcium-transporting ATPase</fullName>
        <ecNumber evidence="15">7.2.2.10</ecNumber>
    </recommendedName>
</protein>
<evidence type="ECO:0000313" key="19">
    <source>
        <dbReference type="EMBL" id="CAG9310366.1"/>
    </source>
</evidence>
<dbReference type="SFLD" id="SFLDS00003">
    <property type="entry name" value="Haloacid_Dehalogenase"/>
    <property type="match status" value="1"/>
</dbReference>
<keyword evidence="2 15" id="KW-0813">Transport</keyword>
<name>A0AAU9I7E4_9CILI</name>
<evidence type="ECO:0000256" key="12">
    <source>
        <dbReference type="ARBA" id="ARBA00023065"/>
    </source>
</evidence>
<dbReference type="Pfam" id="PF00122">
    <property type="entry name" value="E1-E2_ATPase"/>
    <property type="match status" value="1"/>
</dbReference>
<dbReference type="Gene3D" id="1.20.1110.10">
    <property type="entry name" value="Calcium-transporting ATPase, transmembrane domain"/>
    <property type="match status" value="1"/>
</dbReference>
<dbReference type="InterPro" id="IPR044492">
    <property type="entry name" value="P_typ_ATPase_HD_dom"/>
</dbReference>
<feature type="transmembrane region" description="Helical" evidence="15">
    <location>
        <begin position="283"/>
        <end position="304"/>
    </location>
</feature>
<dbReference type="Pfam" id="PF00690">
    <property type="entry name" value="Cation_ATPase_N"/>
    <property type="match status" value="1"/>
</dbReference>
<keyword evidence="6 15" id="KW-0547">Nucleotide-binding</keyword>
<dbReference type="SUPFAM" id="SSF56784">
    <property type="entry name" value="HAD-like"/>
    <property type="match status" value="1"/>
</dbReference>
<dbReference type="EMBL" id="CAJZBQ010000002">
    <property type="protein sequence ID" value="CAG9310366.1"/>
    <property type="molecule type" value="Genomic_DNA"/>
</dbReference>
<dbReference type="InterPro" id="IPR023298">
    <property type="entry name" value="ATPase_P-typ_TM_dom_sf"/>
</dbReference>
<dbReference type="PANTHER" id="PTHR24093:SF369">
    <property type="entry name" value="CALCIUM-TRANSPORTING ATPASE"/>
    <property type="match status" value="1"/>
</dbReference>
<dbReference type="SFLD" id="SFLDF00027">
    <property type="entry name" value="p-type_atpase"/>
    <property type="match status" value="1"/>
</dbReference>
<evidence type="ECO:0000256" key="10">
    <source>
        <dbReference type="ARBA" id="ARBA00022967"/>
    </source>
</evidence>
<dbReference type="GO" id="GO:0005388">
    <property type="term" value="F:P-type calcium transporter activity"/>
    <property type="evidence" value="ECO:0007669"/>
    <property type="project" value="UniProtKB-EC"/>
</dbReference>
<dbReference type="InterPro" id="IPR004014">
    <property type="entry name" value="ATPase_P-typ_cation-transptr_N"/>
</dbReference>
<comment type="function">
    <text evidence="15">Catalyzes the hydrolysis of ATP coupled with the transport of calcium.</text>
</comment>
<dbReference type="Pfam" id="PF00689">
    <property type="entry name" value="Cation_ATPase_C"/>
    <property type="match status" value="1"/>
</dbReference>
<dbReference type="InterPro" id="IPR006068">
    <property type="entry name" value="ATPase_P-typ_cation-transptr_C"/>
</dbReference>
<evidence type="ECO:0000256" key="11">
    <source>
        <dbReference type="ARBA" id="ARBA00022989"/>
    </source>
</evidence>
<keyword evidence="20" id="KW-1185">Reference proteome</keyword>
<feature type="transmembrane region" description="Helical" evidence="15">
    <location>
        <begin position="324"/>
        <end position="352"/>
    </location>
</feature>
<dbReference type="GO" id="GO:0016887">
    <property type="term" value="F:ATP hydrolysis activity"/>
    <property type="evidence" value="ECO:0007669"/>
    <property type="project" value="InterPro"/>
</dbReference>
<dbReference type="PROSITE" id="PS00154">
    <property type="entry name" value="ATPASE_E1_E2"/>
    <property type="match status" value="1"/>
</dbReference>
<keyword evidence="12 15" id="KW-0406">Ion transport</keyword>
<dbReference type="NCBIfam" id="TIGR01494">
    <property type="entry name" value="ATPase_P-type"/>
    <property type="match status" value="1"/>
</dbReference>
<dbReference type="SUPFAM" id="SSF81660">
    <property type="entry name" value="Metal cation-transporting ATPase, ATP-binding domain N"/>
    <property type="match status" value="1"/>
</dbReference>
<dbReference type="NCBIfam" id="TIGR01517">
    <property type="entry name" value="ATPase-IIB_Ca"/>
    <property type="match status" value="1"/>
</dbReference>
<sequence length="994" mass="109739">MSNSEPQSFIVTPEELGQMFDQDNIRNGKSLEKFQNLHGVSGLCKGLLTSPTKGISSSPLDLSLREKFYGNNHPYVRKRTSILEFIFDSLQDTVLQILIVAAIISLVIGIIEDPTSGWLEGAAILLAVFIVVCVTATNDYVKEGQFIKLNVETNLHNVIVTRDGIEKEIPAKDILTGDLIYVSPGEVFCVDGILIRGNGLSVDESSITGESKLMNKQVVRAGDTDTDPFLISGAKINQGNGVMLVCAVGKYSVLGKNRSMMNQVEEEAETPLQERLGEMATNIGKIGFIAGTLLSLVLIAHLSYDAIRQEQWGASEWEGLVSSIILGITILVVAIPEGLPLALTLAMAYSILRMKKDNIFVRHLRGCEVMGASTNILSDKTGTLTQNKMTVTCAMFYNQFFSDAECDELPIECKKMIAESVARNTTAFITTRDDGKRELVGDRTECALLMMTSKWNLDYHLYRVPEQQKLQWAFDSRSKRMTTVYEIDSGVRVYTKGAGEVILDQCCYIATSANQKEILTPEKKAEIREAIRNFSNDSLRVLSIAYNATNWSLLGADSTDPKVSQEACENGLVFLGIVGIEDPLRPEARKSVIQVQNAGVTVRMVTGDSMETAVKIARQCHILDDDISDQEINEYAMEGAEFRQRVGGLRTVTDEEGKLLNFQVGNMDAFVVVAQKLRVIARCSPEDKLLMVIGLRAMGEVVGVTGDGSNDAPALKQSDIGLAMMSGTPLAKESADIILLDDNFDSVLKSVKWGRNVYASIRKFVQFQLTVNLVALIMSIVGALTVEESPLTAVQMLWVNLIMDSMAALALATEPPTDGLLSSKPFGRNNESIITPDMYITVVSQAIYQIAVLMIILFLGPMIFNIEYGWGNEEWTEENGMHFTIFFHVFVMMQVFNEINCRKLSLNEWNLFKGFFNNWMFVGIIVFTIAFQMILVQFGGQTLKCSALSLEFHAICIAIGAACLIVALIVRMIVCLIRKSKKRDEDLETVGLLA</sequence>
<evidence type="ECO:0000256" key="9">
    <source>
        <dbReference type="ARBA" id="ARBA00022842"/>
    </source>
</evidence>
<dbReference type="Gene3D" id="3.40.50.1000">
    <property type="entry name" value="HAD superfamily/HAD-like"/>
    <property type="match status" value="1"/>
</dbReference>
<dbReference type="GO" id="GO:0005524">
    <property type="term" value="F:ATP binding"/>
    <property type="evidence" value="ECO:0007669"/>
    <property type="project" value="UniProtKB-KW"/>
</dbReference>
<evidence type="ECO:0000259" key="16">
    <source>
        <dbReference type="Pfam" id="PF00122"/>
    </source>
</evidence>
<dbReference type="PANTHER" id="PTHR24093">
    <property type="entry name" value="CATION TRANSPORTING ATPASE"/>
    <property type="match status" value="1"/>
</dbReference>
<evidence type="ECO:0000256" key="14">
    <source>
        <dbReference type="ARBA" id="ARBA00048694"/>
    </source>
</evidence>
<keyword evidence="5" id="KW-0479">Metal-binding</keyword>
<comment type="subcellular location">
    <subcellularLocation>
        <location evidence="1">Endomembrane system</location>
        <topology evidence="1">Multi-pass membrane protein</topology>
    </subcellularLocation>
    <subcellularLocation>
        <location evidence="15">Membrane</location>
        <topology evidence="15">Multi-pass membrane protein</topology>
    </subcellularLocation>
</comment>
<keyword evidence="9" id="KW-0460">Magnesium</keyword>
<organism evidence="19 20">
    <name type="scientific">Blepharisma stoltei</name>
    <dbReference type="NCBI Taxonomy" id="1481888"/>
    <lineage>
        <taxon>Eukaryota</taxon>
        <taxon>Sar</taxon>
        <taxon>Alveolata</taxon>
        <taxon>Ciliophora</taxon>
        <taxon>Postciliodesmatophora</taxon>
        <taxon>Heterotrichea</taxon>
        <taxon>Heterotrichida</taxon>
        <taxon>Blepharismidae</taxon>
        <taxon>Blepharisma</taxon>
    </lineage>
</organism>
<comment type="caution">
    <text evidence="19">The sequence shown here is derived from an EMBL/GenBank/DDBJ whole genome shotgun (WGS) entry which is preliminary data.</text>
</comment>
<evidence type="ECO:0000313" key="20">
    <source>
        <dbReference type="Proteomes" id="UP001162131"/>
    </source>
</evidence>
<dbReference type="InterPro" id="IPR023214">
    <property type="entry name" value="HAD_sf"/>
</dbReference>
<gene>
    <name evidence="19" type="ORF">BSTOLATCC_MIC1217</name>
</gene>
<evidence type="ECO:0000256" key="1">
    <source>
        <dbReference type="ARBA" id="ARBA00004127"/>
    </source>
</evidence>
<evidence type="ECO:0000256" key="4">
    <source>
        <dbReference type="ARBA" id="ARBA00022692"/>
    </source>
</evidence>
<dbReference type="AlphaFoldDB" id="A0AAU9I7E4"/>
<feature type="transmembrane region" description="Helical" evidence="15">
    <location>
        <begin position="919"/>
        <end position="940"/>
    </location>
</feature>
<dbReference type="GO" id="GO:0012505">
    <property type="term" value="C:endomembrane system"/>
    <property type="evidence" value="ECO:0007669"/>
    <property type="project" value="UniProtKB-SubCell"/>
</dbReference>
<keyword evidence="3 15" id="KW-0109">Calcium transport</keyword>
<dbReference type="Pfam" id="PF13246">
    <property type="entry name" value="Cation_ATPase"/>
    <property type="match status" value="1"/>
</dbReference>
<evidence type="ECO:0000259" key="17">
    <source>
        <dbReference type="Pfam" id="PF00689"/>
    </source>
</evidence>
<evidence type="ECO:0000256" key="2">
    <source>
        <dbReference type="ARBA" id="ARBA00022448"/>
    </source>
</evidence>
<evidence type="ECO:0000256" key="7">
    <source>
        <dbReference type="ARBA" id="ARBA00022837"/>
    </source>
</evidence>
<dbReference type="EC" id="7.2.2.10" evidence="15"/>
<dbReference type="InterPro" id="IPR036412">
    <property type="entry name" value="HAD-like_sf"/>
</dbReference>
<comment type="catalytic activity">
    <reaction evidence="14 15">
        <text>Ca(2+)(in) + ATP + H2O = Ca(2+)(out) + ADP + phosphate + H(+)</text>
        <dbReference type="Rhea" id="RHEA:18105"/>
        <dbReference type="ChEBI" id="CHEBI:15377"/>
        <dbReference type="ChEBI" id="CHEBI:15378"/>
        <dbReference type="ChEBI" id="CHEBI:29108"/>
        <dbReference type="ChEBI" id="CHEBI:30616"/>
        <dbReference type="ChEBI" id="CHEBI:43474"/>
        <dbReference type="ChEBI" id="CHEBI:456216"/>
        <dbReference type="EC" id="7.2.2.10"/>
    </reaction>
</comment>
<feature type="transmembrane region" description="Helical" evidence="15">
    <location>
        <begin position="764"/>
        <end position="785"/>
    </location>
</feature>
<evidence type="ECO:0000256" key="3">
    <source>
        <dbReference type="ARBA" id="ARBA00022568"/>
    </source>
</evidence>
<evidence type="ECO:0000256" key="13">
    <source>
        <dbReference type="ARBA" id="ARBA00023136"/>
    </source>
</evidence>
<dbReference type="InterPro" id="IPR059000">
    <property type="entry name" value="ATPase_P-type_domA"/>
</dbReference>
<keyword evidence="7 15" id="KW-0106">Calcium</keyword>
<dbReference type="SUPFAM" id="SSF81653">
    <property type="entry name" value="Calcium ATPase, transduction domain A"/>
    <property type="match status" value="1"/>
</dbReference>
<keyword evidence="8 15" id="KW-0067">ATP-binding</keyword>
<feature type="transmembrane region" description="Helical" evidence="15">
    <location>
        <begin position="797"/>
        <end position="817"/>
    </location>
</feature>
<keyword evidence="13 15" id="KW-0472">Membrane</keyword>
<dbReference type="InterPro" id="IPR001757">
    <property type="entry name" value="P_typ_ATPase"/>
</dbReference>
<reference evidence="19" key="1">
    <citation type="submission" date="2021-09" db="EMBL/GenBank/DDBJ databases">
        <authorList>
            <consortium name="AG Swart"/>
            <person name="Singh M."/>
            <person name="Singh A."/>
            <person name="Seah K."/>
            <person name="Emmerich C."/>
        </authorList>
    </citation>
    <scope>NUCLEOTIDE SEQUENCE</scope>
    <source>
        <strain evidence="19">ATCC30299</strain>
    </source>
</reference>
<dbReference type="GO" id="GO:0005886">
    <property type="term" value="C:plasma membrane"/>
    <property type="evidence" value="ECO:0007669"/>
    <property type="project" value="TreeGrafter"/>
</dbReference>
<dbReference type="InterPro" id="IPR023299">
    <property type="entry name" value="ATPase_P-typ_cyto_dom_N"/>
</dbReference>
<feature type="domain" description="P-type ATPase A" evidence="16">
    <location>
        <begin position="157"/>
        <end position="259"/>
    </location>
</feature>
<evidence type="ECO:0000256" key="8">
    <source>
        <dbReference type="ARBA" id="ARBA00022840"/>
    </source>
</evidence>
<dbReference type="Proteomes" id="UP001162131">
    <property type="component" value="Unassembled WGS sequence"/>
</dbReference>
<dbReference type="InterPro" id="IPR018303">
    <property type="entry name" value="ATPase_P-typ_P_site"/>
</dbReference>
<feature type="transmembrane region" description="Helical" evidence="15">
    <location>
        <begin position="117"/>
        <end position="138"/>
    </location>
</feature>
<feature type="domain" description="Cation-transporting P-type ATPase C-terminal" evidence="17">
    <location>
        <begin position="789"/>
        <end position="973"/>
    </location>
</feature>
<feature type="transmembrane region" description="Helical" evidence="15">
    <location>
        <begin position="952"/>
        <end position="974"/>
    </location>
</feature>
<feature type="transmembrane region" description="Helical" evidence="15">
    <location>
        <begin position="838"/>
        <end position="860"/>
    </location>
</feature>
<dbReference type="GO" id="GO:0046872">
    <property type="term" value="F:metal ion binding"/>
    <property type="evidence" value="ECO:0007669"/>
    <property type="project" value="UniProtKB-KW"/>
</dbReference>
<evidence type="ECO:0000256" key="5">
    <source>
        <dbReference type="ARBA" id="ARBA00022723"/>
    </source>
</evidence>
<keyword evidence="11 15" id="KW-1133">Transmembrane helix</keyword>
<dbReference type="SFLD" id="SFLDG00002">
    <property type="entry name" value="C1.7:_P-type_atpase_like"/>
    <property type="match status" value="1"/>
</dbReference>
<keyword evidence="10" id="KW-1278">Translocase</keyword>
<dbReference type="FunFam" id="1.20.1110.10:FF:000039">
    <property type="entry name" value="Calcium-transporting ATPase"/>
    <property type="match status" value="1"/>
</dbReference>
<dbReference type="Pfam" id="PF08282">
    <property type="entry name" value="Hydrolase_3"/>
    <property type="match status" value="1"/>
</dbReference>
<dbReference type="PRINTS" id="PR00119">
    <property type="entry name" value="CATATPASE"/>
</dbReference>
<dbReference type="InterPro" id="IPR008250">
    <property type="entry name" value="ATPase_P-typ_transduc_dom_A_sf"/>
</dbReference>
<keyword evidence="4 15" id="KW-0812">Transmembrane</keyword>
<accession>A0AAU9I7E4</accession>
<feature type="transmembrane region" description="Helical" evidence="15">
    <location>
        <begin position="880"/>
        <end position="899"/>
    </location>
</feature>
<evidence type="ECO:0000256" key="15">
    <source>
        <dbReference type="RuleBase" id="RU361146"/>
    </source>
</evidence>
<dbReference type="Gene3D" id="3.40.1110.10">
    <property type="entry name" value="Calcium-transporting ATPase, cytoplasmic domain N"/>
    <property type="match status" value="1"/>
</dbReference>